<dbReference type="AlphaFoldDB" id="A0A1Y2HGB2"/>
<evidence type="ECO:0000256" key="1">
    <source>
        <dbReference type="SAM" id="SignalP"/>
    </source>
</evidence>
<keyword evidence="1" id="KW-0732">Signal</keyword>
<keyword evidence="3" id="KW-1185">Reference proteome</keyword>
<feature type="chain" id="PRO_5012372763" description="Secreted protein" evidence="1">
    <location>
        <begin position="17"/>
        <end position="134"/>
    </location>
</feature>
<dbReference type="Proteomes" id="UP000193411">
    <property type="component" value="Unassembled WGS sequence"/>
</dbReference>
<accession>A0A1Y2HGB2</accession>
<reference evidence="2 3" key="1">
    <citation type="submission" date="2016-07" db="EMBL/GenBank/DDBJ databases">
        <title>Pervasive Adenine N6-methylation of Active Genes in Fungi.</title>
        <authorList>
            <consortium name="DOE Joint Genome Institute"/>
            <person name="Mondo S.J."/>
            <person name="Dannebaum R.O."/>
            <person name="Kuo R.C."/>
            <person name="Labutti K."/>
            <person name="Haridas S."/>
            <person name="Kuo A."/>
            <person name="Salamov A."/>
            <person name="Ahrendt S.R."/>
            <person name="Lipzen A."/>
            <person name="Sullivan W."/>
            <person name="Andreopoulos W.B."/>
            <person name="Clum A."/>
            <person name="Lindquist E."/>
            <person name="Daum C."/>
            <person name="Ramamoorthy G.K."/>
            <person name="Gryganskyi A."/>
            <person name="Culley D."/>
            <person name="Magnuson J.K."/>
            <person name="James T.Y."/>
            <person name="O'Malley M.A."/>
            <person name="Stajich J.E."/>
            <person name="Spatafora J.W."/>
            <person name="Visel A."/>
            <person name="Grigoriev I.V."/>
        </authorList>
    </citation>
    <scope>NUCLEOTIDE SEQUENCE [LARGE SCALE GENOMIC DNA]</scope>
    <source>
        <strain evidence="2 3">PL171</strain>
    </source>
</reference>
<proteinExistence type="predicted"/>
<feature type="signal peptide" evidence="1">
    <location>
        <begin position="1"/>
        <end position="16"/>
    </location>
</feature>
<protein>
    <recommendedName>
        <fullName evidence="4">Secreted protein</fullName>
    </recommendedName>
</protein>
<name>A0A1Y2HGB2_9FUNG</name>
<evidence type="ECO:0000313" key="3">
    <source>
        <dbReference type="Proteomes" id="UP000193411"/>
    </source>
</evidence>
<evidence type="ECO:0000313" key="2">
    <source>
        <dbReference type="EMBL" id="ORZ33626.1"/>
    </source>
</evidence>
<dbReference type="EMBL" id="MCFL01000034">
    <property type="protein sequence ID" value="ORZ33626.1"/>
    <property type="molecule type" value="Genomic_DNA"/>
</dbReference>
<gene>
    <name evidence="2" type="ORF">BCR44DRAFT_1194549</name>
</gene>
<comment type="caution">
    <text evidence="2">The sequence shown here is derived from an EMBL/GenBank/DDBJ whole genome shotgun (WGS) entry which is preliminary data.</text>
</comment>
<evidence type="ECO:0008006" key="4">
    <source>
        <dbReference type="Google" id="ProtNLM"/>
    </source>
</evidence>
<sequence length="134" mass="15164">MLLLLLMLTLSTEICAGRKRQMRLGLILECFSWTRRGNQRLELLLRHHTDLNLLVCDHGKRFGQGIGSGGSLTRIEILDQCVPFAAIARFTDPNRPHVPAPLDQRRHRVEIQVGRKVGHMDGGGKMWAACTQRD</sequence>
<organism evidence="2 3">
    <name type="scientific">Catenaria anguillulae PL171</name>
    <dbReference type="NCBI Taxonomy" id="765915"/>
    <lineage>
        <taxon>Eukaryota</taxon>
        <taxon>Fungi</taxon>
        <taxon>Fungi incertae sedis</taxon>
        <taxon>Blastocladiomycota</taxon>
        <taxon>Blastocladiomycetes</taxon>
        <taxon>Blastocladiales</taxon>
        <taxon>Catenariaceae</taxon>
        <taxon>Catenaria</taxon>
    </lineage>
</organism>